<evidence type="ECO:0000313" key="4">
    <source>
        <dbReference type="Proteomes" id="UP000007305"/>
    </source>
</evidence>
<organism evidence="3 4">
    <name type="scientific">Zea mays</name>
    <name type="common">Maize</name>
    <dbReference type="NCBI Taxonomy" id="4577"/>
    <lineage>
        <taxon>Eukaryota</taxon>
        <taxon>Viridiplantae</taxon>
        <taxon>Streptophyta</taxon>
        <taxon>Embryophyta</taxon>
        <taxon>Tracheophyta</taxon>
        <taxon>Spermatophyta</taxon>
        <taxon>Magnoliopsida</taxon>
        <taxon>Liliopsida</taxon>
        <taxon>Poales</taxon>
        <taxon>Poaceae</taxon>
        <taxon>PACMAD clade</taxon>
        <taxon>Panicoideae</taxon>
        <taxon>Andropogonodae</taxon>
        <taxon>Andropogoneae</taxon>
        <taxon>Tripsacinae</taxon>
        <taxon>Zea</taxon>
    </lineage>
</organism>
<sequence length="397" mass="44545">MAAAAPPAGGDGRLLRRRAAFPGVLPELQVQAGAVQPSVHQQVGPAAPDALRRPFRPHHLARQDLREWFQVEARVQERLLLHSHQAPRRIHRRHQHRLLSLQQRGAPWFPRRDRHGVPGHHPGGALHAADERVRARQRRRAHRGAGDAVPPLVRPHGGLPHLRHPVEPRRHHLLRGRRARPPLRAPHRAHLPGPPHVGLRLHLGRLRLGHRRRPPPRRLPLPALRRAPRPLRRRRLLRQRPARVQARAGVPRGGRAHAAAVRGHALGAAGPHGLLLLQRLPQGPLAHARVLASAPVCCVLCCVVVLVALCFVSLLMKRSLGVAALLPPAPAAALSARGERGARASRWLRRWSLAYRQQTRVVARLRTRAYPLHFFRLLLSIWSRMHHTRRPKGGKLP</sequence>
<name>A0A804QCH5_MAIZE</name>
<accession>A0A804QCH5</accession>
<feature type="transmembrane region" description="Helical" evidence="2">
    <location>
        <begin position="290"/>
        <end position="316"/>
    </location>
</feature>
<protein>
    <submittedName>
        <fullName evidence="3">Uncharacterized protein</fullName>
    </submittedName>
</protein>
<reference evidence="3" key="3">
    <citation type="submission" date="2021-05" db="UniProtKB">
        <authorList>
            <consortium name="EnsemblPlants"/>
        </authorList>
    </citation>
    <scope>IDENTIFICATION</scope>
    <source>
        <strain evidence="3">cv. B73</strain>
    </source>
</reference>
<feature type="compositionally biased region" description="Basic residues" evidence="1">
    <location>
        <begin position="169"/>
        <end position="190"/>
    </location>
</feature>
<reference evidence="4" key="1">
    <citation type="submission" date="2015-12" db="EMBL/GenBank/DDBJ databases">
        <title>Update maize B73 reference genome by single molecule sequencing technologies.</title>
        <authorList>
            <consortium name="Maize Genome Sequencing Project"/>
            <person name="Ware D."/>
        </authorList>
    </citation>
    <scope>NUCLEOTIDE SEQUENCE [LARGE SCALE GENOMIC DNA]</scope>
    <source>
        <strain evidence="4">cv. B73</strain>
    </source>
</reference>
<keyword evidence="2" id="KW-0812">Transmembrane</keyword>
<dbReference type="Gramene" id="Zm00001eb321380_T001">
    <property type="protein sequence ID" value="Zm00001eb321380_P001"/>
    <property type="gene ID" value="Zm00001eb321380"/>
</dbReference>
<dbReference type="EnsemblPlants" id="Zm00001eb321380_T001">
    <property type="protein sequence ID" value="Zm00001eb321380_P001"/>
    <property type="gene ID" value="Zm00001eb321380"/>
</dbReference>
<reference evidence="3" key="2">
    <citation type="submission" date="2019-07" db="EMBL/GenBank/DDBJ databases">
        <authorList>
            <person name="Seetharam A."/>
            <person name="Woodhouse M."/>
            <person name="Cannon E."/>
        </authorList>
    </citation>
    <scope>NUCLEOTIDE SEQUENCE [LARGE SCALE GENOMIC DNA]</scope>
    <source>
        <strain evidence="3">cv. B73</strain>
    </source>
</reference>
<keyword evidence="2" id="KW-1133">Transmembrane helix</keyword>
<keyword evidence="2" id="KW-0472">Membrane</keyword>
<evidence type="ECO:0000313" key="3">
    <source>
        <dbReference type="EnsemblPlants" id="Zm00001eb321380_P001"/>
    </source>
</evidence>
<proteinExistence type="predicted"/>
<feature type="region of interest" description="Disordered" evidence="1">
    <location>
        <begin position="119"/>
        <end position="198"/>
    </location>
</feature>
<dbReference type="AlphaFoldDB" id="A0A804QCH5"/>
<evidence type="ECO:0000256" key="1">
    <source>
        <dbReference type="SAM" id="MobiDB-lite"/>
    </source>
</evidence>
<keyword evidence="4" id="KW-1185">Reference proteome</keyword>
<dbReference type="InParanoid" id="A0A804QCH5"/>
<dbReference type="Proteomes" id="UP000007305">
    <property type="component" value="Chromosome 7"/>
</dbReference>
<evidence type="ECO:0000256" key="2">
    <source>
        <dbReference type="SAM" id="Phobius"/>
    </source>
</evidence>